<evidence type="ECO:0000313" key="1">
    <source>
        <dbReference type="EMBL" id="MBB4043246.1"/>
    </source>
</evidence>
<dbReference type="RefSeq" id="WP_183207942.1">
    <property type="nucleotide sequence ID" value="NZ_JACIER010000003.1"/>
</dbReference>
<dbReference type="AlphaFoldDB" id="A0A840CVB6"/>
<dbReference type="EMBL" id="JACIER010000003">
    <property type="protein sequence ID" value="MBB4043246.1"/>
    <property type="molecule type" value="Genomic_DNA"/>
</dbReference>
<gene>
    <name evidence="1" type="ORF">GGR06_001013</name>
</gene>
<protein>
    <recommendedName>
        <fullName evidence="3">NVEALA protein</fullName>
    </recommendedName>
</protein>
<reference evidence="1" key="1">
    <citation type="submission" date="2020-08" db="EMBL/GenBank/DDBJ databases">
        <title>Genomic Encyclopedia of Type Strains, Phase IV (KMG-IV): sequencing the most valuable type-strain genomes for metagenomic binning, comparative biology and taxonomic classification.</title>
        <authorList>
            <person name="Goeker M."/>
        </authorList>
    </citation>
    <scope>NUCLEOTIDE SEQUENCE [LARGE SCALE GENOMIC DNA]</scope>
    <source>
        <strain evidence="1">DSM 105720</strain>
    </source>
</reference>
<evidence type="ECO:0000313" key="2">
    <source>
        <dbReference type="Proteomes" id="UP000560658"/>
    </source>
</evidence>
<name>A0A840CVB6_9BACE</name>
<evidence type="ECO:0008006" key="3">
    <source>
        <dbReference type="Google" id="ProtNLM"/>
    </source>
</evidence>
<accession>A0A840CVB6</accession>
<keyword evidence="2" id="KW-1185">Reference proteome</keyword>
<organism evidence="1 2">
    <name type="scientific">Bacteroides reticulotermitis</name>
    <dbReference type="NCBI Taxonomy" id="1133319"/>
    <lineage>
        <taxon>Bacteria</taxon>
        <taxon>Pseudomonadati</taxon>
        <taxon>Bacteroidota</taxon>
        <taxon>Bacteroidia</taxon>
        <taxon>Bacteroidales</taxon>
        <taxon>Bacteroidaceae</taxon>
        <taxon>Bacteroides</taxon>
    </lineage>
</organism>
<proteinExistence type="predicted"/>
<comment type="caution">
    <text evidence="1">The sequence shown here is derived from an EMBL/GenBank/DDBJ whole genome shotgun (WGS) entry which is preliminary data.</text>
</comment>
<dbReference type="Proteomes" id="UP000560658">
    <property type="component" value="Unassembled WGS sequence"/>
</dbReference>
<sequence>MKIKLLLLITVVVSTVLFSFSPHRESFDLLLENIESFANDEHGKIDPTLDPYTRLGSKTLSIILDGKIITTTIPCCESDPSPYSGCSRGLDSC</sequence>